<dbReference type="RefSeq" id="WP_176164029.1">
    <property type="nucleotide sequence ID" value="NZ_CP054929.1"/>
</dbReference>
<evidence type="ECO:0000313" key="3">
    <source>
        <dbReference type="Proteomes" id="UP000509303"/>
    </source>
</evidence>
<evidence type="ECO:0000313" key="2">
    <source>
        <dbReference type="EMBL" id="QKW52325.1"/>
    </source>
</evidence>
<protein>
    <submittedName>
        <fullName evidence="2">DUF4097 family beta strand repeat protein</fullName>
    </submittedName>
</protein>
<sequence length="325" mass="33183">MSDRSEWSLSAPRKLTFDAPVTALHVRVVGGTVNVVGTDTGPASLHLSEIEGPPLTVSLHNGVLSIAYEDLPWQGFLKLLDRKGWQRTAHVTLTVPTQTRAEVGTVHAAAVVSGLSGRTEVRGISGDSTLVGLTGEVRADTVSGSVEAQSLGGRLRFNSVSGELTVIDGTSPAVKADSISGNMVLDIAPTATSADLHLNTVSGGIAIRLPDPANVAVDAQTTSGQLSNAFDDLTVDGSPWGGPWGAWACPGGTGGKITGTLGTVCGRLKATSISGAIAVLRRPPADEGAPPGEPTGSDGPPEPAVPRQHEPSDPPQASPSDKKVL</sequence>
<evidence type="ECO:0000256" key="1">
    <source>
        <dbReference type="SAM" id="MobiDB-lite"/>
    </source>
</evidence>
<name>A0A7H8ND15_9ACTN</name>
<accession>A0A7H8ND15</accession>
<dbReference type="Proteomes" id="UP000509303">
    <property type="component" value="Chromosome"/>
</dbReference>
<proteinExistence type="predicted"/>
<feature type="region of interest" description="Disordered" evidence="1">
    <location>
        <begin position="281"/>
        <end position="325"/>
    </location>
</feature>
<reference evidence="2 3" key="1">
    <citation type="submission" date="2020-06" db="EMBL/GenBank/DDBJ databases">
        <title>Genome mining for natural products.</title>
        <authorList>
            <person name="Zhang B."/>
            <person name="Shi J."/>
            <person name="Ge H."/>
        </authorList>
    </citation>
    <scope>NUCLEOTIDE SEQUENCE [LARGE SCALE GENOMIC DNA]</scope>
    <source>
        <strain evidence="2 3">NA00687</strain>
    </source>
</reference>
<gene>
    <name evidence="2" type="ORF">HUT08_25435</name>
</gene>
<organism evidence="2 3">
    <name type="scientific">Streptomyces buecherae</name>
    <dbReference type="NCBI Taxonomy" id="2763006"/>
    <lineage>
        <taxon>Bacteria</taxon>
        <taxon>Bacillati</taxon>
        <taxon>Actinomycetota</taxon>
        <taxon>Actinomycetes</taxon>
        <taxon>Kitasatosporales</taxon>
        <taxon>Streptomycetaceae</taxon>
        <taxon>Streptomyces</taxon>
    </lineage>
</organism>
<dbReference type="EMBL" id="CP054929">
    <property type="protein sequence ID" value="QKW52325.1"/>
    <property type="molecule type" value="Genomic_DNA"/>
</dbReference>
<keyword evidence="3" id="KW-1185">Reference proteome</keyword>
<dbReference type="AlphaFoldDB" id="A0A7H8ND15"/>